<dbReference type="OrthoDB" id="9777306at2"/>
<sequence length="489" mass="54960">MGRPNILLIVSDQERQRGWIPGGLTLPNRQRLIDSGLEFTRHHTVSSPCSPSRASLFTGRYVPQHGVNENVLFPSHRELSPDVPTLGHLLRDAGYRTAYLGKWHLSHAERPDMEAYGFGDWSGNDRHYMGFAGTGAYFDPIVAERAACWLRDEGAGETRPWFLAVALVNPHDIHWYPIDQPDYQEANAEELATVRGILPVWHEGGDPVPPYVREYDEVFDALPANFDDDLWTKPAVQRQWIREQNSFWFGRIDPADERGWLRQLDYYWRLHQDGDVNLGLVLDALEASGRAADTVVIFTSDHGDMCGSHGLRSKGPFVYDEIMRIPLYVRVPGVTAGGSRTDALSSSVDVARTICALAGAAQDSCAGVDLTPVLRDPSARVREHVLFAHDMAYYGSCLTLRYAVRGIFDGRHKYARYYGVGGGTDQFGRPSKGPKLFGADAAAEDCDHELYDTWEDPHELVNLAMDRGRRAEVREWFGRLRAIEAEEYA</sequence>
<dbReference type="InterPro" id="IPR051849">
    <property type="entry name" value="GAG-degrading_sulfatase"/>
</dbReference>
<dbReference type="PANTHER" id="PTHR46615">
    <property type="entry name" value="ARYLSULFATASE K"/>
    <property type="match status" value="1"/>
</dbReference>
<dbReference type="GO" id="GO:0015024">
    <property type="term" value="F:glucuronate-2-sulfatase activity"/>
    <property type="evidence" value="ECO:0007669"/>
    <property type="project" value="TreeGrafter"/>
</dbReference>
<keyword evidence="3" id="KW-1185">Reference proteome</keyword>
<dbReference type="GO" id="GO:0004065">
    <property type="term" value="F:arylsulfatase activity"/>
    <property type="evidence" value="ECO:0007669"/>
    <property type="project" value="TreeGrafter"/>
</dbReference>
<dbReference type="AlphaFoldDB" id="A0A3A4B6H5"/>
<dbReference type="Pfam" id="PF00884">
    <property type="entry name" value="Sulfatase"/>
    <property type="match status" value="1"/>
</dbReference>
<dbReference type="InterPro" id="IPR000917">
    <property type="entry name" value="Sulfatase_N"/>
</dbReference>
<reference evidence="2 3" key="1">
    <citation type="submission" date="2018-09" db="EMBL/GenBank/DDBJ databases">
        <title>YIM 75507 draft genome.</title>
        <authorList>
            <person name="Tang S."/>
            <person name="Feng Y."/>
        </authorList>
    </citation>
    <scope>NUCLEOTIDE SEQUENCE [LARGE SCALE GENOMIC DNA]</scope>
    <source>
        <strain evidence="2 3">YIM 75507</strain>
    </source>
</reference>
<evidence type="ECO:0000259" key="1">
    <source>
        <dbReference type="Pfam" id="PF00884"/>
    </source>
</evidence>
<dbReference type="RefSeq" id="WP_119925468.1">
    <property type="nucleotide sequence ID" value="NZ_QZEY01000002.1"/>
</dbReference>
<protein>
    <recommendedName>
        <fullName evidence="1">Sulfatase N-terminal domain-containing protein</fullName>
    </recommendedName>
</protein>
<name>A0A3A4B6H5_9ACTN</name>
<organism evidence="2 3">
    <name type="scientific">Bailinhaonella thermotolerans</name>
    <dbReference type="NCBI Taxonomy" id="1070861"/>
    <lineage>
        <taxon>Bacteria</taxon>
        <taxon>Bacillati</taxon>
        <taxon>Actinomycetota</taxon>
        <taxon>Actinomycetes</taxon>
        <taxon>Streptosporangiales</taxon>
        <taxon>Streptosporangiaceae</taxon>
        <taxon>Bailinhaonella</taxon>
    </lineage>
</organism>
<dbReference type="InterPro" id="IPR017850">
    <property type="entry name" value="Alkaline_phosphatase_core_sf"/>
</dbReference>
<gene>
    <name evidence="2" type="ORF">D5H75_06730</name>
</gene>
<dbReference type="SUPFAM" id="SSF53649">
    <property type="entry name" value="Alkaline phosphatase-like"/>
    <property type="match status" value="1"/>
</dbReference>
<accession>A0A3A4B6H5</accession>
<comment type="caution">
    <text evidence="2">The sequence shown here is derived from an EMBL/GenBank/DDBJ whole genome shotgun (WGS) entry which is preliminary data.</text>
</comment>
<evidence type="ECO:0000313" key="2">
    <source>
        <dbReference type="EMBL" id="RJL34167.1"/>
    </source>
</evidence>
<dbReference type="EMBL" id="QZEY01000002">
    <property type="protein sequence ID" value="RJL34167.1"/>
    <property type="molecule type" value="Genomic_DNA"/>
</dbReference>
<dbReference type="PANTHER" id="PTHR46615:SF1">
    <property type="entry name" value="ARYLSULFATASE K"/>
    <property type="match status" value="1"/>
</dbReference>
<evidence type="ECO:0000313" key="3">
    <source>
        <dbReference type="Proteomes" id="UP000265768"/>
    </source>
</evidence>
<dbReference type="Proteomes" id="UP000265768">
    <property type="component" value="Unassembled WGS sequence"/>
</dbReference>
<proteinExistence type="predicted"/>
<feature type="domain" description="Sulfatase N-terminal" evidence="1">
    <location>
        <begin position="4"/>
        <end position="360"/>
    </location>
</feature>
<dbReference type="Gene3D" id="3.40.720.10">
    <property type="entry name" value="Alkaline Phosphatase, subunit A"/>
    <property type="match status" value="1"/>
</dbReference>
<dbReference type="CDD" id="cd16035">
    <property type="entry name" value="sulfatase_like"/>
    <property type="match status" value="1"/>
</dbReference>